<gene>
    <name evidence="1" type="primary">ARH1</name>
    <name evidence="1" type="ORF">IWQ57_000338</name>
</gene>
<comment type="caution">
    <text evidence="1">The sequence shown here is derived from an EMBL/GenBank/DDBJ whole genome shotgun (WGS) entry which is preliminary data.</text>
</comment>
<reference evidence="1" key="1">
    <citation type="submission" date="2022-07" db="EMBL/GenBank/DDBJ databases">
        <title>Phylogenomic reconstructions and comparative analyses of Kickxellomycotina fungi.</title>
        <authorList>
            <person name="Reynolds N.K."/>
            <person name="Stajich J.E."/>
            <person name="Barry K."/>
            <person name="Grigoriev I.V."/>
            <person name="Crous P."/>
            <person name="Smith M.E."/>
        </authorList>
    </citation>
    <scope>NUCLEOTIDE SEQUENCE</scope>
    <source>
        <strain evidence="1">CBS 109366</strain>
    </source>
</reference>
<protein>
    <submittedName>
        <fullName evidence="1">NADPH-adrenodoxin reductase</fullName>
        <ecNumber evidence="1">1.18.1.6</ecNumber>
    </submittedName>
</protein>
<proteinExistence type="predicted"/>
<keyword evidence="1" id="KW-0560">Oxidoreductase</keyword>
<name>A0ACC1K7U5_9FUNG</name>
<dbReference type="EMBL" id="JANBUJ010000008">
    <property type="protein sequence ID" value="KAJ2775588.1"/>
    <property type="molecule type" value="Genomic_DNA"/>
</dbReference>
<evidence type="ECO:0000313" key="2">
    <source>
        <dbReference type="Proteomes" id="UP001140234"/>
    </source>
</evidence>
<dbReference type="EC" id="1.18.1.6" evidence="1"/>
<sequence length="511" mass="53458">MWRAARCVWRAGGGRQLSTSAVAGQRQAAQVAVVGGGAAGFYTAARILARNRTARVDIFERLPTPHGLVRFGVAPDHPEVKNCMSKFDQVAADPRVRYFGNVAVGAEGGDGSGLAAQLPLDAARAAYGAVVLAHGASRDRHLGIPGEGGAGGHAGVLSARQFVAWYNGLPEAQSLAPDLLSHDRVVVVGHGNVALDCARILLTPPDELAATDITAQALAALRASRIRHVEMVGRRGPLQVAFTTKELREMTRIKDLRIVCDRALLEAECQSPAGAEYLAASRPLTRMMDLLLKHCESPSAAAAGAAEKTFTLSFLRSPIEVLYDQPWGDAGTVPQLVRFRANRLEGPPAAARAVATDATSASPCAMVLRSIGYASVPLAGAPFDAARSIVPNAAGRVVDAAGQIVPGLYVAGWAKRGPVGVIATTMQDAYRTADAVLMDIDNGHIAASDETSQEAVDRMLAAEGVAAAHVTNDAWKRLEAFEAAAGAAAGKPREKVTDVATMLSIIRGEAK</sequence>
<evidence type="ECO:0000313" key="1">
    <source>
        <dbReference type="EMBL" id="KAJ2775588.1"/>
    </source>
</evidence>
<dbReference type="Proteomes" id="UP001140234">
    <property type="component" value="Unassembled WGS sequence"/>
</dbReference>
<accession>A0ACC1K7U5</accession>
<organism evidence="1 2">
    <name type="scientific">Coemansia nantahalensis</name>
    <dbReference type="NCBI Taxonomy" id="2789366"/>
    <lineage>
        <taxon>Eukaryota</taxon>
        <taxon>Fungi</taxon>
        <taxon>Fungi incertae sedis</taxon>
        <taxon>Zoopagomycota</taxon>
        <taxon>Kickxellomycotina</taxon>
        <taxon>Kickxellomycetes</taxon>
        <taxon>Kickxellales</taxon>
        <taxon>Kickxellaceae</taxon>
        <taxon>Coemansia</taxon>
    </lineage>
</organism>
<keyword evidence="2" id="KW-1185">Reference proteome</keyword>